<accession>A0A5C5VCC9</accession>
<dbReference type="Gene3D" id="1.10.10.10">
    <property type="entry name" value="Winged helix-like DNA-binding domain superfamily/Winged helix DNA-binding domain"/>
    <property type="match status" value="1"/>
</dbReference>
<dbReference type="AlphaFoldDB" id="A0A5C5VCC9"/>
<gene>
    <name evidence="6" type="ORF">KOR34_01530</name>
</gene>
<dbReference type="OrthoDB" id="6383365at2"/>
<comment type="similarity">
    <text evidence="1">Belongs to the sigma-70 factor family. ECF subfamily.</text>
</comment>
<dbReference type="InterPro" id="IPR007627">
    <property type="entry name" value="RNA_pol_sigma70_r2"/>
</dbReference>
<dbReference type="SUPFAM" id="SSF88946">
    <property type="entry name" value="Sigma2 domain of RNA polymerase sigma factors"/>
    <property type="match status" value="1"/>
</dbReference>
<keyword evidence="7" id="KW-1185">Reference proteome</keyword>
<dbReference type="InterPro" id="IPR014331">
    <property type="entry name" value="RNA_pol_sigma70_ECF_RHOBA"/>
</dbReference>
<comment type="caution">
    <text evidence="6">The sequence shown here is derived from an EMBL/GenBank/DDBJ whole genome shotgun (WGS) entry which is preliminary data.</text>
</comment>
<dbReference type="InterPro" id="IPR039425">
    <property type="entry name" value="RNA_pol_sigma-70-like"/>
</dbReference>
<keyword evidence="4" id="KW-0804">Transcription</keyword>
<sequence length="181" mass="20859">MGELDITCDPERYELFVKLLLEHESRVRAFLRGLLPSWPDVEEVMQEASLVAWRKFSDFEQGTAFGGWFLTIARYEAMVYRRRLARSPLVFSDDLWGVLASEAEQADLDEVRQQKLEKCLQSMDARNRDLLMQVYSPGAVMREIAKTTGKSEQAFYKVVQRLRAALLRCVNRAIAMEGCDV</sequence>
<dbReference type="GO" id="GO:0016987">
    <property type="term" value="F:sigma factor activity"/>
    <property type="evidence" value="ECO:0007669"/>
    <property type="project" value="UniProtKB-KW"/>
</dbReference>
<dbReference type="InterPro" id="IPR013324">
    <property type="entry name" value="RNA_pol_sigma_r3/r4-like"/>
</dbReference>
<evidence type="ECO:0000313" key="6">
    <source>
        <dbReference type="EMBL" id="TWT35265.1"/>
    </source>
</evidence>
<dbReference type="Gene3D" id="1.10.1740.10">
    <property type="match status" value="1"/>
</dbReference>
<dbReference type="NCBIfam" id="TIGR02989">
    <property type="entry name" value="Sig-70_gvs1"/>
    <property type="match status" value="1"/>
</dbReference>
<evidence type="ECO:0000313" key="7">
    <source>
        <dbReference type="Proteomes" id="UP000316714"/>
    </source>
</evidence>
<evidence type="ECO:0000256" key="2">
    <source>
        <dbReference type="ARBA" id="ARBA00023015"/>
    </source>
</evidence>
<reference evidence="6 7" key="1">
    <citation type="submission" date="2019-02" db="EMBL/GenBank/DDBJ databases">
        <title>Deep-cultivation of Planctomycetes and their phenomic and genomic characterization uncovers novel biology.</title>
        <authorList>
            <person name="Wiegand S."/>
            <person name="Jogler M."/>
            <person name="Boedeker C."/>
            <person name="Pinto D."/>
            <person name="Vollmers J."/>
            <person name="Rivas-Marin E."/>
            <person name="Kohn T."/>
            <person name="Peeters S.H."/>
            <person name="Heuer A."/>
            <person name="Rast P."/>
            <person name="Oberbeckmann S."/>
            <person name="Bunk B."/>
            <person name="Jeske O."/>
            <person name="Meyerdierks A."/>
            <person name="Storesund J.E."/>
            <person name="Kallscheuer N."/>
            <person name="Luecker S."/>
            <person name="Lage O.M."/>
            <person name="Pohl T."/>
            <person name="Merkel B.J."/>
            <person name="Hornburger P."/>
            <person name="Mueller R.-W."/>
            <person name="Bruemmer F."/>
            <person name="Labrenz M."/>
            <person name="Spormann A.M."/>
            <person name="Op Den Camp H."/>
            <person name="Overmann J."/>
            <person name="Amann R."/>
            <person name="Jetten M.S.M."/>
            <person name="Mascher T."/>
            <person name="Medema M.H."/>
            <person name="Devos D.P."/>
            <person name="Kaster A.-K."/>
            <person name="Ovreas L."/>
            <person name="Rohde M."/>
            <person name="Galperin M.Y."/>
            <person name="Jogler C."/>
        </authorList>
    </citation>
    <scope>NUCLEOTIDE SEQUENCE [LARGE SCALE GENOMIC DNA]</scope>
    <source>
        <strain evidence="6 7">KOR34</strain>
    </source>
</reference>
<evidence type="ECO:0000259" key="5">
    <source>
        <dbReference type="Pfam" id="PF04542"/>
    </source>
</evidence>
<feature type="domain" description="RNA polymerase sigma-70 region 2" evidence="5">
    <location>
        <begin position="21"/>
        <end position="86"/>
    </location>
</feature>
<proteinExistence type="inferred from homology"/>
<evidence type="ECO:0000256" key="3">
    <source>
        <dbReference type="ARBA" id="ARBA00023082"/>
    </source>
</evidence>
<protein>
    <submittedName>
        <fullName evidence="6">RNA polymerase sigma factor</fullName>
    </submittedName>
</protein>
<dbReference type="Proteomes" id="UP000316714">
    <property type="component" value="Unassembled WGS sequence"/>
</dbReference>
<dbReference type="Pfam" id="PF04542">
    <property type="entry name" value="Sigma70_r2"/>
    <property type="match status" value="1"/>
</dbReference>
<dbReference type="GO" id="GO:0006352">
    <property type="term" value="P:DNA-templated transcription initiation"/>
    <property type="evidence" value="ECO:0007669"/>
    <property type="project" value="InterPro"/>
</dbReference>
<keyword evidence="2" id="KW-0805">Transcription regulation</keyword>
<evidence type="ECO:0000256" key="1">
    <source>
        <dbReference type="ARBA" id="ARBA00010641"/>
    </source>
</evidence>
<dbReference type="SUPFAM" id="SSF88659">
    <property type="entry name" value="Sigma3 and sigma4 domains of RNA polymerase sigma factors"/>
    <property type="match status" value="1"/>
</dbReference>
<dbReference type="InterPro" id="IPR013325">
    <property type="entry name" value="RNA_pol_sigma_r2"/>
</dbReference>
<dbReference type="InterPro" id="IPR014284">
    <property type="entry name" value="RNA_pol_sigma-70_dom"/>
</dbReference>
<evidence type="ECO:0000256" key="4">
    <source>
        <dbReference type="ARBA" id="ARBA00023163"/>
    </source>
</evidence>
<dbReference type="PANTHER" id="PTHR43133">
    <property type="entry name" value="RNA POLYMERASE ECF-TYPE SIGMA FACTO"/>
    <property type="match status" value="1"/>
</dbReference>
<keyword evidence="3" id="KW-0731">Sigma factor</keyword>
<dbReference type="EMBL" id="SIHJ01000001">
    <property type="protein sequence ID" value="TWT35265.1"/>
    <property type="molecule type" value="Genomic_DNA"/>
</dbReference>
<dbReference type="PANTHER" id="PTHR43133:SF51">
    <property type="entry name" value="RNA POLYMERASE SIGMA FACTOR"/>
    <property type="match status" value="1"/>
</dbReference>
<dbReference type="RefSeq" id="WP_146565735.1">
    <property type="nucleotide sequence ID" value="NZ_SIHJ01000001.1"/>
</dbReference>
<name>A0A5C5VCC9_9BACT</name>
<organism evidence="6 7">
    <name type="scientific">Posidoniimonas corsicana</name>
    <dbReference type="NCBI Taxonomy" id="1938618"/>
    <lineage>
        <taxon>Bacteria</taxon>
        <taxon>Pseudomonadati</taxon>
        <taxon>Planctomycetota</taxon>
        <taxon>Planctomycetia</taxon>
        <taxon>Pirellulales</taxon>
        <taxon>Lacipirellulaceae</taxon>
        <taxon>Posidoniimonas</taxon>
    </lineage>
</organism>
<dbReference type="InterPro" id="IPR036388">
    <property type="entry name" value="WH-like_DNA-bd_sf"/>
</dbReference>
<dbReference type="NCBIfam" id="TIGR02937">
    <property type="entry name" value="sigma70-ECF"/>
    <property type="match status" value="1"/>
</dbReference>